<reference evidence="2 3" key="1">
    <citation type="journal article" date="2019" name="Anaerobe">
        <title>Detection of Robinsoniella peoriensis in multiple bone samples of a trauma patient.</title>
        <authorList>
            <person name="Schrottner P."/>
            <person name="Hartwich K."/>
            <person name="Bunk B."/>
            <person name="Schober I."/>
            <person name="Helbig S."/>
            <person name="Rudolph W.W."/>
            <person name="Gunzer F."/>
        </authorList>
    </citation>
    <scope>NUCLEOTIDE SEQUENCE [LARGE SCALE GENOMIC DNA]</scope>
    <source>
        <strain evidence="2 3">DSM 106044</strain>
    </source>
</reference>
<dbReference type="Gene3D" id="1.10.3210.10">
    <property type="entry name" value="Hypothetical protein af1432"/>
    <property type="match status" value="2"/>
</dbReference>
<dbReference type="CDD" id="cd00077">
    <property type="entry name" value="HDc"/>
    <property type="match status" value="2"/>
</dbReference>
<keyword evidence="2" id="KW-0378">Hydrolase</keyword>
<dbReference type="Proteomes" id="UP000306509">
    <property type="component" value="Unassembled WGS sequence"/>
</dbReference>
<dbReference type="PROSITE" id="PS51832">
    <property type="entry name" value="HD_GYP"/>
    <property type="match status" value="1"/>
</dbReference>
<dbReference type="GO" id="GO:0071111">
    <property type="term" value="F:cyclic-guanylate-specific phosphodiesterase activity"/>
    <property type="evidence" value="ECO:0007669"/>
    <property type="project" value="UniProtKB-EC"/>
</dbReference>
<name>A0A4U8Q251_9FIRM</name>
<protein>
    <submittedName>
        <fullName evidence="2">Cyclic di-GMP phosphodiesterase response regulator RpfG</fullName>
        <ecNumber evidence="2">3.1.4.52</ecNumber>
    </submittedName>
</protein>
<accession>A0A4U8Q251</accession>
<dbReference type="Pfam" id="PF01966">
    <property type="entry name" value="HD"/>
    <property type="match status" value="1"/>
</dbReference>
<evidence type="ECO:0000259" key="1">
    <source>
        <dbReference type="PROSITE" id="PS51832"/>
    </source>
</evidence>
<proteinExistence type="predicted"/>
<dbReference type="Pfam" id="PF13487">
    <property type="entry name" value="HD_5"/>
    <property type="match status" value="1"/>
</dbReference>
<dbReference type="RefSeq" id="WP_138003917.1">
    <property type="nucleotide sequence ID" value="NZ_QGQD01000100.1"/>
</dbReference>
<organism evidence="2 3">
    <name type="scientific">Robinsoniella peoriensis</name>
    <dbReference type="NCBI Taxonomy" id="180332"/>
    <lineage>
        <taxon>Bacteria</taxon>
        <taxon>Bacillati</taxon>
        <taxon>Bacillota</taxon>
        <taxon>Clostridia</taxon>
        <taxon>Lachnospirales</taxon>
        <taxon>Lachnospiraceae</taxon>
        <taxon>Robinsoniella</taxon>
    </lineage>
</organism>
<dbReference type="InterPro" id="IPR006674">
    <property type="entry name" value="HD_domain"/>
</dbReference>
<dbReference type="PANTHER" id="PTHR43155">
    <property type="entry name" value="CYCLIC DI-GMP PHOSPHODIESTERASE PA4108-RELATED"/>
    <property type="match status" value="1"/>
</dbReference>
<dbReference type="InterPro" id="IPR037522">
    <property type="entry name" value="HD_GYP_dom"/>
</dbReference>
<dbReference type="EC" id="3.1.4.52" evidence="2"/>
<comment type="caution">
    <text evidence="2">The sequence shown here is derived from an EMBL/GenBank/DDBJ whole genome shotgun (WGS) entry which is preliminary data.</text>
</comment>
<evidence type="ECO:0000313" key="2">
    <source>
        <dbReference type="EMBL" id="TLC98233.1"/>
    </source>
</evidence>
<sequence>MKQISSKNMAGIVCRTLNHVDERLVDHGIRVAYIVLKMLEAEGISDQKRIRDLCFLTMVHDVGAYKTEEINDMVQFETGNVWNHSIYGYLFLKYLSPFSELSSVILFHHTDYEKLIRIPDLQSDIIKWAQIVNLADRMDVCMQTGEVKDITNFLERFREKKFSSEVVDLFLNVEKKDHVLENLRRNHEEKLNISKEVFMSLGNPSYAKEEIDTYLKMIVYAIDFRSPFTVIHTITTTSISRELAVLMDLDENQVTQIYYGALLHDLGKIGIPVEILEYPGKLSPQAMKIMKTHVNITEEIMNGEIEPVVAKIALRHHEKLDGSGYPRGLKSDDLTLSERIVAIADIVSALYGRRSYKEAFGKEKIVGILSEMKENGLLCYQTVDIMIKHFDEIMENVRNTCEPVLEVYDHMNIEYTELCKICQKI</sequence>
<dbReference type="EMBL" id="QGQD01000100">
    <property type="protein sequence ID" value="TLC98233.1"/>
    <property type="molecule type" value="Genomic_DNA"/>
</dbReference>
<dbReference type="SUPFAM" id="SSF109604">
    <property type="entry name" value="HD-domain/PDEase-like"/>
    <property type="match status" value="2"/>
</dbReference>
<evidence type="ECO:0000313" key="3">
    <source>
        <dbReference type="Proteomes" id="UP000306509"/>
    </source>
</evidence>
<dbReference type="AlphaFoldDB" id="A0A4U8Q251"/>
<dbReference type="STRING" id="180332.GCA_000797495_05585"/>
<dbReference type="SMART" id="SM00471">
    <property type="entry name" value="HDc"/>
    <property type="match status" value="2"/>
</dbReference>
<gene>
    <name evidence="2" type="primary">rpfG_7</name>
    <name evidence="2" type="ORF">DSM106044_04934</name>
</gene>
<feature type="domain" description="HD-GYP" evidence="1">
    <location>
        <begin position="207"/>
        <end position="402"/>
    </location>
</feature>
<keyword evidence="3" id="KW-1185">Reference proteome</keyword>
<dbReference type="InterPro" id="IPR003607">
    <property type="entry name" value="HD/PDEase_dom"/>
</dbReference>